<organism evidence="3 4">
    <name type="scientific">Prymnesium parvum</name>
    <name type="common">Toxic golden alga</name>
    <dbReference type="NCBI Taxonomy" id="97485"/>
    <lineage>
        <taxon>Eukaryota</taxon>
        <taxon>Haptista</taxon>
        <taxon>Haptophyta</taxon>
        <taxon>Prymnesiophyceae</taxon>
        <taxon>Prymnesiales</taxon>
        <taxon>Prymnesiaceae</taxon>
        <taxon>Prymnesium</taxon>
    </lineage>
</organism>
<evidence type="ECO:0000313" key="4">
    <source>
        <dbReference type="Proteomes" id="UP001515480"/>
    </source>
</evidence>
<evidence type="ECO:0000256" key="2">
    <source>
        <dbReference type="SAM" id="Phobius"/>
    </source>
</evidence>
<keyword evidence="2" id="KW-1133">Transmembrane helix</keyword>
<comment type="caution">
    <text evidence="3">The sequence shown here is derived from an EMBL/GenBank/DDBJ whole genome shotgun (WGS) entry which is preliminary data.</text>
</comment>
<dbReference type="Proteomes" id="UP001515480">
    <property type="component" value="Unassembled WGS sequence"/>
</dbReference>
<proteinExistence type="predicted"/>
<name>A0AB34IU42_PRYPA</name>
<evidence type="ECO:0000256" key="1">
    <source>
        <dbReference type="SAM" id="MobiDB-lite"/>
    </source>
</evidence>
<feature type="compositionally biased region" description="Pro residues" evidence="1">
    <location>
        <begin position="485"/>
        <end position="499"/>
    </location>
</feature>
<dbReference type="AlphaFoldDB" id="A0AB34IU42"/>
<sequence>MARRLDGAREPSEYDAAIDALCVSDAVHSASLPPPRLEQTSASSVVIHAHRDADALYVTDEDGTLLAFTRALTRDATSSHATLSLGGHTPYAMAAHAHHPPCAATASPAVRSWEAQLMEFNYEARGGVTNHSAFTEAELRASAPALSAGEGLTATLRMLQQPRLFVPLLYAKCAASSVLTLRAFTADAWPTARPAEYTASFSVPLRGCPSLRACASLPVDAPSGCGGHPERCVELDWTPRLVAAIEAAATPTWLAANASYAPSGTRLLVSTAPLRCDVPVLRYVKDAELRPLAYGEGKLHLQPPHAPALLAAYSYCEEPRALLAQRLYVSPDLRPTATAATPPAAELHAATATASPLAADLPLPPPTAAAAPFAADPRRPSKGGGWCISPLSGELMGPGPVFLWSGARCDCIAGRLACGEPPLAHVRGWVSDPGPAGVALLSLATFGLTLLLLLLALRTAVGRRVCSLKEEFAPLRTREGLSPPASSPPPSPPPGELGV</sequence>
<keyword evidence="2" id="KW-0472">Membrane</keyword>
<accession>A0AB34IU42</accession>
<dbReference type="EMBL" id="JBGBPQ010000019">
    <property type="protein sequence ID" value="KAL1504978.1"/>
    <property type="molecule type" value="Genomic_DNA"/>
</dbReference>
<reference evidence="3 4" key="1">
    <citation type="journal article" date="2024" name="Science">
        <title>Giant polyketide synthase enzymes in the biosynthesis of giant marine polyether toxins.</title>
        <authorList>
            <person name="Fallon T.R."/>
            <person name="Shende V.V."/>
            <person name="Wierzbicki I.H."/>
            <person name="Pendleton A.L."/>
            <person name="Watervoot N.F."/>
            <person name="Auber R.P."/>
            <person name="Gonzalez D.J."/>
            <person name="Wisecaver J.H."/>
            <person name="Moore B.S."/>
        </authorList>
    </citation>
    <scope>NUCLEOTIDE SEQUENCE [LARGE SCALE GENOMIC DNA]</scope>
    <source>
        <strain evidence="3 4">12B1</strain>
    </source>
</reference>
<feature type="transmembrane region" description="Helical" evidence="2">
    <location>
        <begin position="436"/>
        <end position="457"/>
    </location>
</feature>
<keyword evidence="4" id="KW-1185">Reference proteome</keyword>
<keyword evidence="2" id="KW-0812">Transmembrane</keyword>
<feature type="region of interest" description="Disordered" evidence="1">
    <location>
        <begin position="477"/>
        <end position="499"/>
    </location>
</feature>
<protein>
    <submittedName>
        <fullName evidence="3">Uncharacterized protein</fullName>
    </submittedName>
</protein>
<gene>
    <name evidence="3" type="ORF">AB1Y20_008744</name>
</gene>
<evidence type="ECO:0000313" key="3">
    <source>
        <dbReference type="EMBL" id="KAL1504978.1"/>
    </source>
</evidence>